<evidence type="ECO:0000313" key="2">
    <source>
        <dbReference type="Proteomes" id="UP000023435"/>
    </source>
</evidence>
<dbReference type="EMBL" id="JAJA02000002">
    <property type="protein sequence ID" value="KWS02455.1"/>
    <property type="molecule type" value="Genomic_DNA"/>
</dbReference>
<evidence type="ECO:0000313" key="1">
    <source>
        <dbReference type="EMBL" id="KWS02455.1"/>
    </source>
</evidence>
<protein>
    <submittedName>
        <fullName evidence="1">Methyl-accepting chemotaxis protein</fullName>
    </submittedName>
</protein>
<reference evidence="1 2" key="1">
    <citation type="journal article" date="2014" name="Genome Announc.">
        <title>Draft Genome Sequence of Lysobacter capsici AZ78, a Bacterium Antagonistic to Plant-Pathogenic Oomycetes.</title>
        <authorList>
            <person name="Puopolo G."/>
            <person name="Sonego P."/>
            <person name="Engelen K."/>
            <person name="Pertot I."/>
        </authorList>
    </citation>
    <scope>NUCLEOTIDE SEQUENCE [LARGE SCALE GENOMIC DNA]</scope>
    <source>
        <strain evidence="1 2">AZ78</strain>
    </source>
</reference>
<dbReference type="AlphaFoldDB" id="A0A108U4K4"/>
<keyword evidence="2" id="KW-1185">Reference proteome</keyword>
<sequence length="155" mass="16872">MSVNLIQLEVSDEQVATAVAALDQLETALAGLVSLSPDDRRRLTKMGPKSEVFCRQALSVLEQNRQIVPPSLDLPGAQLDLRTLDRLRPLLDRLQRLAERGEDTETALGADLMAFALEGYGLLKVSGKNQGLDGLRKEMGARWAKGRREAAAPPA</sequence>
<dbReference type="RefSeq" id="WP_036110991.1">
    <property type="nucleotide sequence ID" value="NZ_JAJA02000002.1"/>
</dbReference>
<dbReference type="Proteomes" id="UP000023435">
    <property type="component" value="Unassembled WGS sequence"/>
</dbReference>
<organism evidence="1 2">
    <name type="scientific">Lysobacter capsici AZ78</name>
    <dbReference type="NCBI Taxonomy" id="1444315"/>
    <lineage>
        <taxon>Bacteria</taxon>
        <taxon>Pseudomonadati</taxon>
        <taxon>Pseudomonadota</taxon>
        <taxon>Gammaproteobacteria</taxon>
        <taxon>Lysobacterales</taxon>
        <taxon>Lysobacteraceae</taxon>
        <taxon>Lysobacter</taxon>
    </lineage>
</organism>
<comment type="caution">
    <text evidence="1">The sequence shown here is derived from an EMBL/GenBank/DDBJ whole genome shotgun (WGS) entry which is preliminary data.</text>
</comment>
<gene>
    <name evidence="1" type="ORF">AZ78_5122</name>
</gene>
<accession>A0A108U4K4</accession>
<dbReference type="OrthoDB" id="5573309at2"/>
<proteinExistence type="predicted"/>
<name>A0A108U4K4_9GAMM</name>